<accession>A0A0P7C3U4</accession>
<keyword evidence="3" id="KW-1185">Reference proteome</keyword>
<dbReference type="PANTHER" id="PTHR46361">
    <property type="entry name" value="ELECTRON CARRIER/ PROTEIN DISULFIDE OXIDOREDUCTASE"/>
    <property type="match status" value="1"/>
</dbReference>
<feature type="domain" description="DUF547" evidence="1">
    <location>
        <begin position="55"/>
        <end position="171"/>
    </location>
</feature>
<dbReference type="Pfam" id="PF04784">
    <property type="entry name" value="DUF547"/>
    <property type="match status" value="1"/>
</dbReference>
<name>A0A0P7C3U4_9BACT</name>
<sequence>MEEKEEGGYARESAWDELLKDHVDDKGMVDYGGMKKDREKLEGYLKEISANGPAKNWSKDEKMAYWINAYNAFTIKLILDNEGVSSIKDIGPAAQIPFVNTPWDIKFIEIEGKKYDLNNIEHGILRKDFKKDPRYHFALVCAAKSCPRLRNEAYTAKKLDKQLEEEAEVFLNNEEKNIINNNEVKISPLFKWYSKDFERKMGIAEWINTYSDDKVDKKMDKFSYTDYSWELNGSF</sequence>
<dbReference type="InterPro" id="IPR006869">
    <property type="entry name" value="DUF547"/>
</dbReference>
<dbReference type="STRING" id="1605367.AFM12_06465"/>
<comment type="caution">
    <text evidence="2">The sequence shown here is derived from an EMBL/GenBank/DDBJ whole genome shotgun (WGS) entry which is preliminary data.</text>
</comment>
<gene>
    <name evidence="2" type="ORF">AFM12_06465</name>
</gene>
<proteinExistence type="predicted"/>
<dbReference type="AlphaFoldDB" id="A0A0P7C3U4"/>
<dbReference type="PATRIC" id="fig|1605367.3.peg.2660"/>
<dbReference type="EMBL" id="LGTQ01000006">
    <property type="protein sequence ID" value="KPM48990.1"/>
    <property type="molecule type" value="Genomic_DNA"/>
</dbReference>
<reference evidence="2 3" key="1">
    <citation type="submission" date="2015-07" db="EMBL/GenBank/DDBJ databases">
        <title>The draft genome sequence of Leadbetterella sp. JN14-9.</title>
        <authorList>
            <person name="Liu Y."/>
            <person name="Du J."/>
            <person name="Shao Z."/>
        </authorList>
    </citation>
    <scope>NUCLEOTIDE SEQUENCE [LARGE SCALE GENOMIC DNA]</scope>
    <source>
        <strain evidence="2 3">JN14-9</strain>
    </source>
</reference>
<dbReference type="Proteomes" id="UP000050454">
    <property type="component" value="Unassembled WGS sequence"/>
</dbReference>
<dbReference type="PANTHER" id="PTHR46361:SF3">
    <property type="entry name" value="ELECTRON CARRIER_ PROTEIN DISULFIDE OXIDOREDUCTASE"/>
    <property type="match status" value="1"/>
</dbReference>
<organism evidence="2 3">
    <name type="scientific">Jiulongibacter sediminis</name>
    <dbReference type="NCBI Taxonomy" id="1605367"/>
    <lineage>
        <taxon>Bacteria</taxon>
        <taxon>Pseudomonadati</taxon>
        <taxon>Bacteroidota</taxon>
        <taxon>Cytophagia</taxon>
        <taxon>Cytophagales</taxon>
        <taxon>Leadbetterellaceae</taxon>
        <taxon>Jiulongibacter</taxon>
    </lineage>
</organism>
<evidence type="ECO:0000313" key="2">
    <source>
        <dbReference type="EMBL" id="KPM48990.1"/>
    </source>
</evidence>
<evidence type="ECO:0000259" key="1">
    <source>
        <dbReference type="Pfam" id="PF04784"/>
    </source>
</evidence>
<protein>
    <recommendedName>
        <fullName evidence="1">DUF547 domain-containing protein</fullName>
    </recommendedName>
</protein>
<evidence type="ECO:0000313" key="3">
    <source>
        <dbReference type="Proteomes" id="UP000050454"/>
    </source>
</evidence>